<name>A0A0S4LRK0_9BACT</name>
<gene>
    <name evidence="1" type="ORF">COMA2_70089</name>
</gene>
<protein>
    <submittedName>
        <fullName evidence="1">Uncharacterized protein</fullName>
    </submittedName>
</protein>
<evidence type="ECO:0000313" key="2">
    <source>
        <dbReference type="Proteomes" id="UP000198736"/>
    </source>
</evidence>
<proteinExistence type="predicted"/>
<keyword evidence="2" id="KW-1185">Reference proteome</keyword>
<dbReference type="AlphaFoldDB" id="A0A0S4LRK0"/>
<organism evidence="1 2">
    <name type="scientific">Candidatus Nitrospira nitrificans</name>
    <dbReference type="NCBI Taxonomy" id="1742973"/>
    <lineage>
        <taxon>Bacteria</taxon>
        <taxon>Pseudomonadati</taxon>
        <taxon>Nitrospirota</taxon>
        <taxon>Nitrospiria</taxon>
        <taxon>Nitrospirales</taxon>
        <taxon>Nitrospiraceae</taxon>
        <taxon>Nitrospira</taxon>
    </lineage>
</organism>
<accession>A0A0S4LRK0</accession>
<reference evidence="2" key="1">
    <citation type="submission" date="2015-10" db="EMBL/GenBank/DDBJ databases">
        <authorList>
            <person name="Luecker S."/>
            <person name="Luecker S."/>
        </authorList>
    </citation>
    <scope>NUCLEOTIDE SEQUENCE [LARGE SCALE GENOMIC DNA]</scope>
</reference>
<dbReference type="EMBL" id="CZPZ01000034">
    <property type="protein sequence ID" value="CUS39341.1"/>
    <property type="molecule type" value="Genomic_DNA"/>
</dbReference>
<sequence>MLRPAIAAQAEVPTLALSMSALSLFLERKGKEGRRSYRLLIHFATGP</sequence>
<evidence type="ECO:0000313" key="1">
    <source>
        <dbReference type="EMBL" id="CUS39341.1"/>
    </source>
</evidence>
<dbReference type="Proteomes" id="UP000198736">
    <property type="component" value="Unassembled WGS sequence"/>
</dbReference>